<dbReference type="AlphaFoldDB" id="A0A918S0E7"/>
<evidence type="ECO:0000256" key="3">
    <source>
        <dbReference type="ARBA" id="ARBA00022692"/>
    </source>
</evidence>
<feature type="transmembrane region" description="Helical" evidence="6">
    <location>
        <begin position="72"/>
        <end position="93"/>
    </location>
</feature>
<reference evidence="8" key="2">
    <citation type="submission" date="2020-09" db="EMBL/GenBank/DDBJ databases">
        <authorList>
            <person name="Sun Q."/>
            <person name="Kim S."/>
        </authorList>
    </citation>
    <scope>NUCLEOTIDE SEQUENCE</scope>
    <source>
        <strain evidence="8">KCTC 12711</strain>
    </source>
</reference>
<protein>
    <recommendedName>
        <fullName evidence="7">Sulfatase N-terminal domain-containing protein</fullName>
    </recommendedName>
</protein>
<evidence type="ECO:0000256" key="5">
    <source>
        <dbReference type="ARBA" id="ARBA00023136"/>
    </source>
</evidence>
<keyword evidence="2" id="KW-1003">Cell membrane</keyword>
<evidence type="ECO:0000256" key="4">
    <source>
        <dbReference type="ARBA" id="ARBA00022989"/>
    </source>
</evidence>
<dbReference type="InterPro" id="IPR000917">
    <property type="entry name" value="Sulfatase_N"/>
</dbReference>
<sequence length="632" mass="72217">MDSGVRPEKLYFSGVWTLLVSIGLAWLLGLFLSFNPLPAQSSWLLSLSVVQRYLIDILIILALIIAVGGNALWLRAVAWLLGTLGLFGFYVQYQSVRYSGDLFPEVALENVEHVAMIDNQHMVIGGLALAVYLVFSLICVTQCKRSWSLDRRLILSVLILLVAVLVRNDHKWLPADIVTQRSALLNSTKYRHYAASPLGDLTHVLWHHVRLQHSDAPPVAESLRLNARLSEFVRKHNLHWGKEDPNYPLVHLTETSDSDGLSSQPFPQPPNLIVIHAEGLSARTIQPYSNRFPGISPNIAAFASESILIDYYFNHTFATYRGLSGQQCSLYPTNRTEPSTGYRCLPHILNDSGYQSTLLFSQRKDDTELDEMASRIGFQKSLAYDELNTPFEDDLARRFSVTHMSDLELFLALNRELKQRESTSNQPFYLSLYSFETHTGNRLLDPEFKYRPSETSDQHYILDTIHAFDAAFGQFWTAFKQSSLRDNTIVILTSDHAHFPDNDYRALWQKQDRYSPVFMDRIPLLIYSPFHTQTGKFTIRRSSSLDFAPTVLHLLGINRYMSTFLGHSLFDPKPRMRPLTMSNNDAWYAARGLPSQLTDAEPNPNYRSMQLFIKQTQALELNNRLWPTHTNK</sequence>
<accession>A0A918S0E7</accession>
<evidence type="ECO:0000259" key="7">
    <source>
        <dbReference type="Pfam" id="PF00884"/>
    </source>
</evidence>
<dbReference type="PANTHER" id="PTHR47371">
    <property type="entry name" value="LIPOTEICHOIC ACID SYNTHASE"/>
    <property type="match status" value="1"/>
</dbReference>
<gene>
    <name evidence="8" type="ORF">GCM10008090_31460</name>
</gene>
<dbReference type="InterPro" id="IPR050448">
    <property type="entry name" value="OpgB/LTA_synthase_biosynth"/>
</dbReference>
<comment type="subcellular location">
    <subcellularLocation>
        <location evidence="1">Cell membrane</location>
        <topology evidence="1">Multi-pass membrane protein</topology>
    </subcellularLocation>
</comment>
<evidence type="ECO:0000256" key="2">
    <source>
        <dbReference type="ARBA" id="ARBA00022475"/>
    </source>
</evidence>
<feature type="transmembrane region" description="Helical" evidence="6">
    <location>
        <begin position="122"/>
        <end position="140"/>
    </location>
</feature>
<keyword evidence="9" id="KW-1185">Reference proteome</keyword>
<dbReference type="GO" id="GO:0005886">
    <property type="term" value="C:plasma membrane"/>
    <property type="evidence" value="ECO:0007669"/>
    <property type="project" value="UniProtKB-SubCell"/>
</dbReference>
<dbReference type="CDD" id="cd16015">
    <property type="entry name" value="LTA_synthase"/>
    <property type="match status" value="1"/>
</dbReference>
<dbReference type="PANTHER" id="PTHR47371:SF3">
    <property type="entry name" value="PHOSPHOGLYCEROL TRANSFERASE I"/>
    <property type="match status" value="1"/>
</dbReference>
<feature type="transmembrane region" description="Helical" evidence="6">
    <location>
        <begin position="12"/>
        <end position="31"/>
    </location>
</feature>
<keyword evidence="5 6" id="KW-0472">Membrane</keyword>
<comment type="caution">
    <text evidence="8">The sequence shown here is derived from an EMBL/GenBank/DDBJ whole genome shotgun (WGS) entry which is preliminary data.</text>
</comment>
<dbReference type="RefSeq" id="WP_189402668.1">
    <property type="nucleotide sequence ID" value="NZ_BMXA01000007.1"/>
</dbReference>
<dbReference type="Proteomes" id="UP000614811">
    <property type="component" value="Unassembled WGS sequence"/>
</dbReference>
<dbReference type="EMBL" id="BMXA01000007">
    <property type="protein sequence ID" value="GHA19336.1"/>
    <property type="molecule type" value="Genomic_DNA"/>
</dbReference>
<feature type="transmembrane region" description="Helical" evidence="6">
    <location>
        <begin position="152"/>
        <end position="168"/>
    </location>
</feature>
<name>A0A918S0E7_9GAMM</name>
<dbReference type="SUPFAM" id="SSF53649">
    <property type="entry name" value="Alkaline phosphatase-like"/>
    <property type="match status" value="1"/>
</dbReference>
<evidence type="ECO:0000256" key="6">
    <source>
        <dbReference type="SAM" id="Phobius"/>
    </source>
</evidence>
<reference evidence="8" key="1">
    <citation type="journal article" date="2014" name="Int. J. Syst. Evol. Microbiol.">
        <title>Complete genome sequence of Corynebacterium casei LMG S-19264T (=DSM 44701T), isolated from a smear-ripened cheese.</title>
        <authorList>
            <consortium name="US DOE Joint Genome Institute (JGI-PGF)"/>
            <person name="Walter F."/>
            <person name="Albersmeier A."/>
            <person name="Kalinowski J."/>
            <person name="Ruckert C."/>
        </authorList>
    </citation>
    <scope>NUCLEOTIDE SEQUENCE</scope>
    <source>
        <strain evidence="8">KCTC 12711</strain>
    </source>
</reference>
<organism evidence="8 9">
    <name type="scientific">Arenicella chitinivorans</name>
    <dbReference type="NCBI Taxonomy" id="1329800"/>
    <lineage>
        <taxon>Bacteria</taxon>
        <taxon>Pseudomonadati</taxon>
        <taxon>Pseudomonadota</taxon>
        <taxon>Gammaproteobacteria</taxon>
        <taxon>Arenicellales</taxon>
        <taxon>Arenicellaceae</taxon>
        <taxon>Arenicella</taxon>
    </lineage>
</organism>
<keyword evidence="4 6" id="KW-1133">Transmembrane helix</keyword>
<keyword evidence="3 6" id="KW-0812">Transmembrane</keyword>
<dbReference type="InterPro" id="IPR017850">
    <property type="entry name" value="Alkaline_phosphatase_core_sf"/>
</dbReference>
<feature type="transmembrane region" description="Helical" evidence="6">
    <location>
        <begin position="43"/>
        <end position="65"/>
    </location>
</feature>
<dbReference type="Gene3D" id="3.40.720.10">
    <property type="entry name" value="Alkaline Phosphatase, subunit A"/>
    <property type="match status" value="1"/>
</dbReference>
<evidence type="ECO:0000256" key="1">
    <source>
        <dbReference type="ARBA" id="ARBA00004651"/>
    </source>
</evidence>
<proteinExistence type="predicted"/>
<feature type="domain" description="Sulfatase N-terminal" evidence="7">
    <location>
        <begin position="270"/>
        <end position="557"/>
    </location>
</feature>
<evidence type="ECO:0000313" key="9">
    <source>
        <dbReference type="Proteomes" id="UP000614811"/>
    </source>
</evidence>
<dbReference type="Pfam" id="PF00884">
    <property type="entry name" value="Sulfatase"/>
    <property type="match status" value="1"/>
</dbReference>
<evidence type="ECO:0000313" key="8">
    <source>
        <dbReference type="EMBL" id="GHA19336.1"/>
    </source>
</evidence>